<feature type="compositionally biased region" description="Low complexity" evidence="1">
    <location>
        <begin position="394"/>
        <end position="410"/>
    </location>
</feature>
<evidence type="ECO:0000313" key="2">
    <source>
        <dbReference type="EMBL" id="MBE0563656.1"/>
    </source>
</evidence>
<feature type="compositionally biased region" description="Basic and acidic residues" evidence="1">
    <location>
        <begin position="129"/>
        <end position="153"/>
    </location>
</feature>
<reference evidence="2" key="1">
    <citation type="submission" date="2020-09" db="EMBL/GenBank/DDBJ databases">
        <authorList>
            <person name="Dalcin Martins P."/>
        </authorList>
    </citation>
    <scope>NUCLEOTIDE SEQUENCE</scope>
    <source>
        <strain evidence="2">MAG47</strain>
    </source>
</reference>
<feature type="region of interest" description="Disordered" evidence="1">
    <location>
        <begin position="385"/>
        <end position="410"/>
    </location>
</feature>
<feature type="region of interest" description="Disordered" evidence="1">
    <location>
        <begin position="1"/>
        <end position="153"/>
    </location>
</feature>
<accession>A0A8I0TCX1</accession>
<evidence type="ECO:0000313" key="3">
    <source>
        <dbReference type="Proteomes" id="UP000642265"/>
    </source>
</evidence>
<gene>
    <name evidence="2" type="ORF">IH622_22955</name>
</gene>
<sequence length="431" mass="45864">MGNTPEAGEASKQYLDMSDEDFLNINSPEGDSATEDEGDAPAATAEETGDAAASAEAAAPVVTEPEAGVAADDQSSTTPESAAGDNAATDGNPAGSSDQPGSQPEAKDPANAAQTDAKPGDKPAASGDKPAESGDKPGDKVTKPEPVKDETKPVDYEAFFKQVMTPFKANGRTIELRTPEEAIRLMQMGAGYGRKIQDLQPHLKVLRMLEKNDLMDEERLSFLIDVNQKNPDAIKKIIKDSGIDPLDLNINDNVDYAPKNHAVSDQEMALNEALDDVKSHPSGNETLRTINQTWDQVSKQALGDNPKILSVIQEQRDSGIYDQIVAEIDRQKMLGTIPHSAPFLQAYTIAGDHLQATNGFKVKANPTQSEVTPQPQVIATRTAAPKAQVQNGDKAAAAASPKTNPANKAATAVNPLEMADDDFLKTFQGRI</sequence>
<proteinExistence type="predicted"/>
<dbReference type="EMBL" id="JACZKO010000063">
    <property type="protein sequence ID" value="MBE0563656.1"/>
    <property type="molecule type" value="Genomic_DNA"/>
</dbReference>
<dbReference type="Proteomes" id="UP000642265">
    <property type="component" value="Unassembled WGS sequence"/>
</dbReference>
<reference evidence="2" key="2">
    <citation type="submission" date="2020-10" db="EMBL/GenBank/DDBJ databases">
        <title>Enrichment of novel Verrucomicrobia, Bacteroidetes and Krumholzibacteria in an oxygen-limited, methane- and iron-fed bioreactor inoculated with Bothnian Sea sediments.</title>
        <authorList>
            <person name="Martins P.D."/>
            <person name="de Jong A."/>
            <person name="Lenstra W.K."/>
            <person name="van Helmond N.A.G.M."/>
            <person name="Slomp C.P."/>
            <person name="Jetten M.S.M."/>
            <person name="Welte C.U."/>
            <person name="Rasigraf O."/>
        </authorList>
    </citation>
    <scope>NUCLEOTIDE SEQUENCE</scope>
    <source>
        <strain evidence="2">MAG47</strain>
    </source>
</reference>
<evidence type="ECO:0000256" key="1">
    <source>
        <dbReference type="SAM" id="MobiDB-lite"/>
    </source>
</evidence>
<organism evidence="2 3">
    <name type="scientific">Brucella anthropi</name>
    <name type="common">Ochrobactrum anthropi</name>
    <dbReference type="NCBI Taxonomy" id="529"/>
    <lineage>
        <taxon>Bacteria</taxon>
        <taxon>Pseudomonadati</taxon>
        <taxon>Pseudomonadota</taxon>
        <taxon>Alphaproteobacteria</taxon>
        <taxon>Hyphomicrobiales</taxon>
        <taxon>Brucellaceae</taxon>
        <taxon>Brucella/Ochrobactrum group</taxon>
        <taxon>Brucella</taxon>
    </lineage>
</organism>
<protein>
    <recommendedName>
        <fullName evidence="4">Tape measure protein</fullName>
    </recommendedName>
</protein>
<dbReference type="AlphaFoldDB" id="A0A8I0TCX1"/>
<comment type="caution">
    <text evidence="2">The sequence shown here is derived from an EMBL/GenBank/DDBJ whole genome shotgun (WGS) entry which is preliminary data.</text>
</comment>
<name>A0A8I0TCX1_BRUAN</name>
<evidence type="ECO:0008006" key="4">
    <source>
        <dbReference type="Google" id="ProtNLM"/>
    </source>
</evidence>
<feature type="compositionally biased region" description="Low complexity" evidence="1">
    <location>
        <begin position="40"/>
        <end position="71"/>
    </location>
</feature>